<dbReference type="EMBL" id="GBRH01166610">
    <property type="protein sequence ID" value="JAE31286.1"/>
    <property type="molecule type" value="Transcribed_RNA"/>
</dbReference>
<accession>A0A0A9FPB1</accession>
<dbReference type="AlphaFoldDB" id="A0A0A9FPB1"/>
<organism evidence="1">
    <name type="scientific">Arundo donax</name>
    <name type="common">Giant reed</name>
    <name type="synonym">Donax arundinaceus</name>
    <dbReference type="NCBI Taxonomy" id="35708"/>
    <lineage>
        <taxon>Eukaryota</taxon>
        <taxon>Viridiplantae</taxon>
        <taxon>Streptophyta</taxon>
        <taxon>Embryophyta</taxon>
        <taxon>Tracheophyta</taxon>
        <taxon>Spermatophyta</taxon>
        <taxon>Magnoliopsida</taxon>
        <taxon>Liliopsida</taxon>
        <taxon>Poales</taxon>
        <taxon>Poaceae</taxon>
        <taxon>PACMAD clade</taxon>
        <taxon>Arundinoideae</taxon>
        <taxon>Arundineae</taxon>
        <taxon>Arundo</taxon>
    </lineage>
</organism>
<sequence length="26" mass="2548">MDGGAPAPWRGTAACRARNFLGGASG</sequence>
<name>A0A0A9FPB1_ARUDO</name>
<reference evidence="1" key="2">
    <citation type="journal article" date="2015" name="Data Brief">
        <title>Shoot transcriptome of the giant reed, Arundo donax.</title>
        <authorList>
            <person name="Barrero R.A."/>
            <person name="Guerrero F.D."/>
            <person name="Moolhuijzen P."/>
            <person name="Goolsby J.A."/>
            <person name="Tidwell J."/>
            <person name="Bellgard S.E."/>
            <person name="Bellgard M.I."/>
        </authorList>
    </citation>
    <scope>NUCLEOTIDE SEQUENCE</scope>
    <source>
        <tissue evidence="1">Shoot tissue taken approximately 20 cm above the soil surface</tissue>
    </source>
</reference>
<protein>
    <submittedName>
        <fullName evidence="1">Uncharacterized protein</fullName>
    </submittedName>
</protein>
<dbReference type="EMBL" id="GBRH01184802">
    <property type="protein sequence ID" value="JAE13094.1"/>
    <property type="molecule type" value="Transcribed_RNA"/>
</dbReference>
<evidence type="ECO:0000313" key="1">
    <source>
        <dbReference type="EMBL" id="JAE13094.1"/>
    </source>
</evidence>
<reference evidence="1" key="1">
    <citation type="submission" date="2014-09" db="EMBL/GenBank/DDBJ databases">
        <authorList>
            <person name="Magalhaes I.L.F."/>
            <person name="Oliveira U."/>
            <person name="Santos F.R."/>
            <person name="Vidigal T.H.D.A."/>
            <person name="Brescovit A.D."/>
            <person name="Santos A.J."/>
        </authorList>
    </citation>
    <scope>NUCLEOTIDE SEQUENCE</scope>
    <source>
        <tissue evidence="1">Shoot tissue taken approximately 20 cm above the soil surface</tissue>
    </source>
</reference>
<proteinExistence type="predicted"/>